<evidence type="ECO:0000313" key="1">
    <source>
        <dbReference type="EMBL" id="KAH3718236.1"/>
    </source>
</evidence>
<dbReference type="AlphaFoldDB" id="A0A9D4HIT7"/>
<evidence type="ECO:0000313" key="2">
    <source>
        <dbReference type="Proteomes" id="UP000828390"/>
    </source>
</evidence>
<name>A0A9D4HIT7_DREPO</name>
<organism evidence="1 2">
    <name type="scientific">Dreissena polymorpha</name>
    <name type="common">Zebra mussel</name>
    <name type="synonym">Mytilus polymorpha</name>
    <dbReference type="NCBI Taxonomy" id="45954"/>
    <lineage>
        <taxon>Eukaryota</taxon>
        <taxon>Metazoa</taxon>
        <taxon>Spiralia</taxon>
        <taxon>Lophotrochozoa</taxon>
        <taxon>Mollusca</taxon>
        <taxon>Bivalvia</taxon>
        <taxon>Autobranchia</taxon>
        <taxon>Heteroconchia</taxon>
        <taxon>Euheterodonta</taxon>
        <taxon>Imparidentia</taxon>
        <taxon>Neoheterodontei</taxon>
        <taxon>Myida</taxon>
        <taxon>Dreissenoidea</taxon>
        <taxon>Dreissenidae</taxon>
        <taxon>Dreissena</taxon>
    </lineage>
</organism>
<dbReference type="Proteomes" id="UP000828390">
    <property type="component" value="Unassembled WGS sequence"/>
</dbReference>
<reference evidence="1" key="1">
    <citation type="journal article" date="2019" name="bioRxiv">
        <title>The Genome of the Zebra Mussel, Dreissena polymorpha: A Resource for Invasive Species Research.</title>
        <authorList>
            <person name="McCartney M.A."/>
            <person name="Auch B."/>
            <person name="Kono T."/>
            <person name="Mallez S."/>
            <person name="Zhang Y."/>
            <person name="Obille A."/>
            <person name="Becker A."/>
            <person name="Abrahante J.E."/>
            <person name="Garbe J."/>
            <person name="Badalamenti J.P."/>
            <person name="Herman A."/>
            <person name="Mangelson H."/>
            <person name="Liachko I."/>
            <person name="Sullivan S."/>
            <person name="Sone E.D."/>
            <person name="Koren S."/>
            <person name="Silverstein K.A.T."/>
            <person name="Beckman K.B."/>
            <person name="Gohl D.M."/>
        </authorList>
    </citation>
    <scope>NUCLEOTIDE SEQUENCE</scope>
    <source>
        <strain evidence="1">Duluth1</strain>
        <tissue evidence="1">Whole animal</tissue>
    </source>
</reference>
<keyword evidence="2" id="KW-1185">Reference proteome</keyword>
<accession>A0A9D4HIT7</accession>
<comment type="caution">
    <text evidence="1">The sequence shown here is derived from an EMBL/GenBank/DDBJ whole genome shotgun (WGS) entry which is preliminary data.</text>
</comment>
<protein>
    <submittedName>
        <fullName evidence="1">Uncharacterized protein</fullName>
    </submittedName>
</protein>
<reference evidence="1" key="2">
    <citation type="submission" date="2020-11" db="EMBL/GenBank/DDBJ databases">
        <authorList>
            <person name="McCartney M.A."/>
            <person name="Auch B."/>
            <person name="Kono T."/>
            <person name="Mallez S."/>
            <person name="Becker A."/>
            <person name="Gohl D.M."/>
            <person name="Silverstein K.A.T."/>
            <person name="Koren S."/>
            <person name="Bechman K.B."/>
            <person name="Herman A."/>
            <person name="Abrahante J.E."/>
            <person name="Garbe J."/>
        </authorList>
    </citation>
    <scope>NUCLEOTIDE SEQUENCE</scope>
    <source>
        <strain evidence="1">Duluth1</strain>
        <tissue evidence="1">Whole animal</tissue>
    </source>
</reference>
<proteinExistence type="predicted"/>
<gene>
    <name evidence="1" type="ORF">DPMN_061036</name>
</gene>
<sequence>MVTCHNASVPLLQRKNCRKDGDSRKQHEYGSFEDFVGSNKAWCKLGKVGSLRT</sequence>
<dbReference type="EMBL" id="JAIWYP010000013">
    <property type="protein sequence ID" value="KAH3718236.1"/>
    <property type="molecule type" value="Genomic_DNA"/>
</dbReference>